<sequence length="382" mass="43369">MSHEMFDYSDYGHSEMSCKRSPSSPSPTSAFDESAVCAICGDRATGKHYGAMSCDGCKGFFRRTVRKRHNYVCRFGHNCVVDKAQRNTCRKCRFDLCLKRGMKKEAVQSERDRIRTATQLPIPDDPILDSLLTIEERISKLRSTVITRTSDARRQATTGDVTESINQQLTLMVEWAKNLDAFQRLRVPAQIALLRHFAAQHIVLCAAFRSINANDCVWLTNETCLHKNSQIPDVNKVTARIIDQLTVPMRRLNMTEIEYVTLKAIAFFDPFAKQLFGLDAAIPIINDTRQRVLDSFERHIRQVSPLRNEPRRFANLLLLLPQMRELAHDLVEDVHLASIFKLANIDNLMQDLLLSKGSAGFNLNDTKIITENLINGTTSKAL</sequence>
<evidence type="ECO:0000259" key="14">
    <source>
        <dbReference type="PROSITE" id="PS51843"/>
    </source>
</evidence>
<evidence type="ECO:0000313" key="15">
    <source>
        <dbReference type="EMBL" id="PAV67178.1"/>
    </source>
</evidence>
<dbReference type="InterPro" id="IPR001723">
    <property type="entry name" value="Nuclear_hrmn_rcpt"/>
</dbReference>
<accession>A0A2A2JZS7</accession>
<dbReference type="InterPro" id="IPR001628">
    <property type="entry name" value="Znf_hrmn_rcpt"/>
</dbReference>
<evidence type="ECO:0000256" key="9">
    <source>
        <dbReference type="ARBA" id="ARBA00023170"/>
    </source>
</evidence>
<evidence type="ECO:0000256" key="2">
    <source>
        <dbReference type="ARBA" id="ARBA00005993"/>
    </source>
</evidence>
<dbReference type="GO" id="GO:0005634">
    <property type="term" value="C:nucleus"/>
    <property type="evidence" value="ECO:0007669"/>
    <property type="project" value="UniProtKB-SubCell"/>
</dbReference>
<comment type="similarity">
    <text evidence="2 11">Belongs to the nuclear hormone receptor family.</text>
</comment>
<dbReference type="Gene3D" id="3.30.50.10">
    <property type="entry name" value="Erythroid Transcription Factor GATA-1, subunit A"/>
    <property type="match status" value="1"/>
</dbReference>
<keyword evidence="10 11" id="KW-0539">Nucleus</keyword>
<feature type="domain" description="Nuclear receptor" evidence="13">
    <location>
        <begin position="34"/>
        <end position="109"/>
    </location>
</feature>
<keyword evidence="3 11" id="KW-0479">Metal-binding</keyword>
<dbReference type="STRING" id="2018661.A0A2A2JZS7"/>
<dbReference type="GO" id="GO:0003700">
    <property type="term" value="F:DNA-binding transcription factor activity"/>
    <property type="evidence" value="ECO:0007669"/>
    <property type="project" value="InterPro"/>
</dbReference>
<feature type="compositionally biased region" description="Basic and acidic residues" evidence="12">
    <location>
        <begin position="1"/>
        <end position="18"/>
    </location>
</feature>
<dbReference type="PRINTS" id="PR00047">
    <property type="entry name" value="STROIDFINGER"/>
</dbReference>
<dbReference type="PROSITE" id="PS51843">
    <property type="entry name" value="NR_LBD"/>
    <property type="match status" value="1"/>
</dbReference>
<gene>
    <name evidence="15" type="ORF">WR25_25017</name>
</gene>
<evidence type="ECO:0000256" key="11">
    <source>
        <dbReference type="RuleBase" id="RU004334"/>
    </source>
</evidence>
<comment type="caution">
    <text evidence="15">The sequence shown here is derived from an EMBL/GenBank/DDBJ whole genome shotgun (WGS) entry which is preliminary data.</text>
</comment>
<evidence type="ECO:0000313" key="16">
    <source>
        <dbReference type="Proteomes" id="UP000218231"/>
    </source>
</evidence>
<keyword evidence="5 11" id="KW-0862">Zinc</keyword>
<evidence type="ECO:0000256" key="6">
    <source>
        <dbReference type="ARBA" id="ARBA00023015"/>
    </source>
</evidence>
<feature type="compositionally biased region" description="Polar residues" evidence="12">
    <location>
        <begin position="20"/>
        <end position="29"/>
    </location>
</feature>
<evidence type="ECO:0000256" key="3">
    <source>
        <dbReference type="ARBA" id="ARBA00022723"/>
    </source>
</evidence>
<evidence type="ECO:0000256" key="5">
    <source>
        <dbReference type="ARBA" id="ARBA00022833"/>
    </source>
</evidence>
<keyword evidence="6 11" id="KW-0805">Transcription regulation</keyword>
<dbReference type="PROSITE" id="PS51030">
    <property type="entry name" value="NUCLEAR_REC_DBD_2"/>
    <property type="match status" value="1"/>
</dbReference>
<feature type="domain" description="NR LBD" evidence="14">
    <location>
        <begin position="123"/>
        <end position="356"/>
    </location>
</feature>
<name>A0A2A2JZS7_9BILA</name>
<dbReference type="PRINTS" id="PR00398">
    <property type="entry name" value="STRDHORMONER"/>
</dbReference>
<dbReference type="EMBL" id="LIAE01009984">
    <property type="protein sequence ID" value="PAV67178.1"/>
    <property type="molecule type" value="Genomic_DNA"/>
</dbReference>
<evidence type="ECO:0008006" key="17">
    <source>
        <dbReference type="Google" id="ProtNLM"/>
    </source>
</evidence>
<evidence type="ECO:0000256" key="7">
    <source>
        <dbReference type="ARBA" id="ARBA00023125"/>
    </source>
</evidence>
<dbReference type="Pfam" id="PF00104">
    <property type="entry name" value="Hormone_recep"/>
    <property type="match status" value="1"/>
</dbReference>
<evidence type="ECO:0000256" key="8">
    <source>
        <dbReference type="ARBA" id="ARBA00023163"/>
    </source>
</evidence>
<keyword evidence="7 11" id="KW-0238">DNA-binding</keyword>
<dbReference type="InterPro" id="IPR035500">
    <property type="entry name" value="NHR-like_dom_sf"/>
</dbReference>
<dbReference type="SMART" id="SM00399">
    <property type="entry name" value="ZnF_C4"/>
    <property type="match status" value="1"/>
</dbReference>
<evidence type="ECO:0000256" key="1">
    <source>
        <dbReference type="ARBA" id="ARBA00004123"/>
    </source>
</evidence>
<dbReference type="Gene3D" id="1.10.565.10">
    <property type="entry name" value="Retinoid X Receptor"/>
    <property type="match status" value="1"/>
</dbReference>
<dbReference type="InterPro" id="IPR000536">
    <property type="entry name" value="Nucl_hrmn_rcpt_lig-bd"/>
</dbReference>
<dbReference type="InterPro" id="IPR013088">
    <property type="entry name" value="Znf_NHR/GATA"/>
</dbReference>
<dbReference type="FunFam" id="3.30.50.10:FF:000030">
    <property type="entry name" value="Nuclear Hormone Receptor family"/>
    <property type="match status" value="1"/>
</dbReference>
<protein>
    <recommendedName>
        <fullName evidence="17">Nuclear receptor domain-containing protein</fullName>
    </recommendedName>
</protein>
<dbReference type="CDD" id="cd06960">
    <property type="entry name" value="NR_DBD_HNF4A"/>
    <property type="match status" value="1"/>
</dbReference>
<dbReference type="SMART" id="SM00430">
    <property type="entry name" value="HOLI"/>
    <property type="match status" value="1"/>
</dbReference>
<dbReference type="InterPro" id="IPR049636">
    <property type="entry name" value="HNF4-like_DBD"/>
</dbReference>
<organism evidence="15 16">
    <name type="scientific">Diploscapter pachys</name>
    <dbReference type="NCBI Taxonomy" id="2018661"/>
    <lineage>
        <taxon>Eukaryota</taxon>
        <taxon>Metazoa</taxon>
        <taxon>Ecdysozoa</taxon>
        <taxon>Nematoda</taxon>
        <taxon>Chromadorea</taxon>
        <taxon>Rhabditida</taxon>
        <taxon>Rhabditina</taxon>
        <taxon>Rhabditomorpha</taxon>
        <taxon>Rhabditoidea</taxon>
        <taxon>Rhabditidae</taxon>
        <taxon>Diploscapter</taxon>
    </lineage>
</organism>
<reference evidence="15 16" key="1">
    <citation type="journal article" date="2017" name="Curr. Biol.">
        <title>Genome architecture and evolution of a unichromosomal asexual nematode.</title>
        <authorList>
            <person name="Fradin H."/>
            <person name="Zegar C."/>
            <person name="Gutwein M."/>
            <person name="Lucas J."/>
            <person name="Kovtun M."/>
            <person name="Corcoran D."/>
            <person name="Baugh L.R."/>
            <person name="Kiontke K."/>
            <person name="Gunsalus K."/>
            <person name="Fitch D.H."/>
            <person name="Piano F."/>
        </authorList>
    </citation>
    <scope>NUCLEOTIDE SEQUENCE [LARGE SCALE GENOMIC DNA]</scope>
    <source>
        <strain evidence="15">PF1309</strain>
    </source>
</reference>
<dbReference type="InterPro" id="IPR050274">
    <property type="entry name" value="Nuclear_hormone_rcpt_NR2"/>
</dbReference>
<dbReference type="PANTHER" id="PTHR24083">
    <property type="entry name" value="NUCLEAR HORMONE RECEPTOR"/>
    <property type="match status" value="1"/>
</dbReference>
<dbReference type="AlphaFoldDB" id="A0A2A2JZS7"/>
<dbReference type="SUPFAM" id="SSF48508">
    <property type="entry name" value="Nuclear receptor ligand-binding domain"/>
    <property type="match status" value="1"/>
</dbReference>
<keyword evidence="4 11" id="KW-0863">Zinc-finger</keyword>
<dbReference type="OrthoDB" id="5771769at2759"/>
<dbReference type="Pfam" id="PF00105">
    <property type="entry name" value="zf-C4"/>
    <property type="match status" value="1"/>
</dbReference>
<evidence type="ECO:0000256" key="10">
    <source>
        <dbReference type="ARBA" id="ARBA00023242"/>
    </source>
</evidence>
<dbReference type="GO" id="GO:0008270">
    <property type="term" value="F:zinc ion binding"/>
    <property type="evidence" value="ECO:0007669"/>
    <property type="project" value="UniProtKB-KW"/>
</dbReference>
<evidence type="ECO:0000256" key="12">
    <source>
        <dbReference type="SAM" id="MobiDB-lite"/>
    </source>
</evidence>
<keyword evidence="9 11" id="KW-0675">Receptor</keyword>
<dbReference type="PROSITE" id="PS00031">
    <property type="entry name" value="NUCLEAR_REC_DBD_1"/>
    <property type="match status" value="1"/>
</dbReference>
<dbReference type="SUPFAM" id="SSF57716">
    <property type="entry name" value="Glucocorticoid receptor-like (DNA-binding domain)"/>
    <property type="match status" value="1"/>
</dbReference>
<keyword evidence="16" id="KW-1185">Reference proteome</keyword>
<dbReference type="GO" id="GO:0000978">
    <property type="term" value="F:RNA polymerase II cis-regulatory region sequence-specific DNA binding"/>
    <property type="evidence" value="ECO:0007669"/>
    <property type="project" value="InterPro"/>
</dbReference>
<evidence type="ECO:0000256" key="4">
    <source>
        <dbReference type="ARBA" id="ARBA00022771"/>
    </source>
</evidence>
<proteinExistence type="inferred from homology"/>
<feature type="region of interest" description="Disordered" evidence="12">
    <location>
        <begin position="1"/>
        <end position="29"/>
    </location>
</feature>
<evidence type="ECO:0000259" key="13">
    <source>
        <dbReference type="PROSITE" id="PS51030"/>
    </source>
</evidence>
<dbReference type="Proteomes" id="UP000218231">
    <property type="component" value="Unassembled WGS sequence"/>
</dbReference>
<keyword evidence="8 11" id="KW-0804">Transcription</keyword>
<comment type="subcellular location">
    <subcellularLocation>
        <location evidence="1 11">Nucleus</location>
    </subcellularLocation>
</comment>